<name>A0ACA9PH31_9GLOM</name>
<dbReference type="Proteomes" id="UP000789525">
    <property type="component" value="Unassembled WGS sequence"/>
</dbReference>
<feature type="non-terminal residue" evidence="1">
    <location>
        <position position="1"/>
    </location>
</feature>
<reference evidence="1" key="1">
    <citation type="submission" date="2021-06" db="EMBL/GenBank/DDBJ databases">
        <authorList>
            <person name="Kallberg Y."/>
            <person name="Tangrot J."/>
            <person name="Rosling A."/>
        </authorList>
    </citation>
    <scope>NUCLEOTIDE SEQUENCE</scope>
    <source>
        <strain evidence="1">CL356</strain>
    </source>
</reference>
<proteinExistence type="predicted"/>
<evidence type="ECO:0000313" key="2">
    <source>
        <dbReference type="Proteomes" id="UP000789525"/>
    </source>
</evidence>
<evidence type="ECO:0000313" key="1">
    <source>
        <dbReference type="EMBL" id="CAG8702107.1"/>
    </source>
</evidence>
<organism evidence="1 2">
    <name type="scientific">Acaulospora colombiana</name>
    <dbReference type="NCBI Taxonomy" id="27376"/>
    <lineage>
        <taxon>Eukaryota</taxon>
        <taxon>Fungi</taxon>
        <taxon>Fungi incertae sedis</taxon>
        <taxon>Mucoromycota</taxon>
        <taxon>Glomeromycotina</taxon>
        <taxon>Glomeromycetes</taxon>
        <taxon>Diversisporales</taxon>
        <taxon>Acaulosporaceae</taxon>
        <taxon>Acaulospora</taxon>
    </lineage>
</organism>
<sequence length="199" mass="20997">DGSNRCFSSSGCGRLSPPLSVSGKNCAPKRAQEARRQRPKQTASQLVSDLSTDLPSPTCNSLQSLPVTFFCYKTTTLSKQLVAPLFFALAASAAFTIDTPAINQAPSPEGETAPPSGKHPLCKDVSFKIGGNQGKVRLQVLPSVNPCEHDPLADSGEFDLAADGVYTWSNLNVAAGTSIVVVADDDSDNEAWTATVRQL</sequence>
<keyword evidence="2" id="KW-1185">Reference proteome</keyword>
<dbReference type="EMBL" id="CAJVPT010032648">
    <property type="protein sequence ID" value="CAG8702107.1"/>
    <property type="molecule type" value="Genomic_DNA"/>
</dbReference>
<protein>
    <submittedName>
        <fullName evidence="1">3926_t:CDS:1</fullName>
    </submittedName>
</protein>
<accession>A0ACA9PH31</accession>
<gene>
    <name evidence="1" type="ORF">ACOLOM_LOCUS10292</name>
</gene>
<comment type="caution">
    <text evidence="1">The sequence shown here is derived from an EMBL/GenBank/DDBJ whole genome shotgun (WGS) entry which is preliminary data.</text>
</comment>